<dbReference type="InterPro" id="IPR003945">
    <property type="entry name" value="NU5C-like"/>
</dbReference>
<keyword evidence="11 16" id="KW-0520">NAD</keyword>
<feature type="transmembrane region" description="Helical" evidence="16">
    <location>
        <begin position="413"/>
        <end position="436"/>
    </location>
</feature>
<feature type="transmembrane region" description="Helical" evidence="16">
    <location>
        <begin position="463"/>
        <end position="480"/>
    </location>
</feature>
<dbReference type="EMBL" id="MT063022">
    <property type="protein sequence ID" value="QPZ47506.1"/>
    <property type="molecule type" value="Genomic_DNA"/>
</dbReference>
<evidence type="ECO:0000256" key="16">
    <source>
        <dbReference type="RuleBase" id="RU003404"/>
    </source>
</evidence>
<feature type="transmembrane region" description="Helical" evidence="16">
    <location>
        <begin position="44"/>
        <end position="60"/>
    </location>
</feature>
<feature type="transmembrane region" description="Helical" evidence="16">
    <location>
        <begin position="492"/>
        <end position="511"/>
    </location>
</feature>
<feature type="transmembrane region" description="Helical" evidence="16">
    <location>
        <begin position="374"/>
        <end position="393"/>
    </location>
</feature>
<dbReference type="Pfam" id="PF06455">
    <property type="entry name" value="NADH5_C"/>
    <property type="match status" value="1"/>
</dbReference>
<keyword evidence="14 16" id="KW-0472">Membrane</keyword>
<feature type="transmembrane region" description="Helical" evidence="16">
    <location>
        <begin position="331"/>
        <end position="353"/>
    </location>
</feature>
<evidence type="ECO:0000256" key="11">
    <source>
        <dbReference type="ARBA" id="ARBA00023027"/>
    </source>
</evidence>
<keyword evidence="13 16" id="KW-0496">Mitochondrion</keyword>
<evidence type="ECO:0000256" key="3">
    <source>
        <dbReference type="ARBA" id="ARBA00021096"/>
    </source>
</evidence>
<evidence type="ECO:0000256" key="9">
    <source>
        <dbReference type="ARBA" id="ARBA00022982"/>
    </source>
</evidence>
<evidence type="ECO:0000259" key="19">
    <source>
        <dbReference type="Pfam" id="PF06455"/>
    </source>
</evidence>
<keyword evidence="8" id="KW-1278">Translocase</keyword>
<evidence type="ECO:0000256" key="5">
    <source>
        <dbReference type="ARBA" id="ARBA00022660"/>
    </source>
</evidence>
<evidence type="ECO:0000256" key="13">
    <source>
        <dbReference type="ARBA" id="ARBA00023128"/>
    </source>
</evidence>
<gene>
    <name evidence="20" type="primary">ND5</name>
</gene>
<evidence type="ECO:0000256" key="4">
    <source>
        <dbReference type="ARBA" id="ARBA00022448"/>
    </source>
</evidence>
<feature type="transmembrane region" description="Helical" evidence="16">
    <location>
        <begin position="215"/>
        <end position="235"/>
    </location>
</feature>
<dbReference type="InterPro" id="IPR018393">
    <property type="entry name" value="NADHpl_OxRdtase_5_subgr"/>
</dbReference>
<sequence>MHPTTLILSSTLLMIFALLIYPLMTTLNPTPRQEDWALTNVKTAVKLAFLVSLIPLFIFLDQGTETIVTNWQWMNTSAFDVNLSFKFDHYSIMFTPIALYVTWSILEFASWYMHADPNMNRFFKYLLLFLVAMIVLVTANNMFQLFIGWEGVGIMSFLLIGWWYGRADANTAAMQAVVYNRVGDIGLILSMAWFATNLNSWEIQQMFASSKDLDLTMPLMGLILAATGKSAQFGLHPWLPSAMEGPTPVSALLHSSTMVVAGIFLLIRLHPLMENNQTALTTCLCLGALTTLFTATCALTQNDIKKIVAFSTSSQLGLMMVTIGLNQPQLAFLHICTHAFFKAMLFLCSGSIIHSLNDEQDIRKMGGMHNLTPFTSSCLTIGSLALTGTPFLAGFFSKDAIIEALNTSHLNAWALTLTLLATSFTAVYSLRVVFFVSMGHPRFTTLSPINENNPAVINPIKRLAWGSIVAGLLITSNFLPSKTPVMTMPLPLKLAALLVTILGLLIALELASLTNKQFKTTPNLVLHNFSNMLGFFPAIVHRLTPKLNLTLGQAIASQLVDQTWFEKVGPKSIISTHLPMITTTSNIQQGMIKTYLTLFFLSTALALLLTLT</sequence>
<dbReference type="RefSeq" id="YP_010128707.1">
    <property type="nucleotide sequence ID" value="NC_056306.1"/>
</dbReference>
<feature type="transmembrane region" description="Helical" evidence="16">
    <location>
        <begin position="177"/>
        <end position="195"/>
    </location>
</feature>
<accession>A0A7T3P5W3</accession>
<comment type="catalytic activity">
    <reaction evidence="15 16">
        <text>a ubiquinone + NADH + 5 H(+)(in) = a ubiquinol + NAD(+) + 4 H(+)(out)</text>
        <dbReference type="Rhea" id="RHEA:29091"/>
        <dbReference type="Rhea" id="RHEA-COMP:9565"/>
        <dbReference type="Rhea" id="RHEA-COMP:9566"/>
        <dbReference type="ChEBI" id="CHEBI:15378"/>
        <dbReference type="ChEBI" id="CHEBI:16389"/>
        <dbReference type="ChEBI" id="CHEBI:17976"/>
        <dbReference type="ChEBI" id="CHEBI:57540"/>
        <dbReference type="ChEBI" id="CHEBI:57945"/>
        <dbReference type="EC" id="7.1.1.2"/>
    </reaction>
</comment>
<dbReference type="InterPro" id="IPR001516">
    <property type="entry name" value="Proton_antipo_N"/>
</dbReference>
<feature type="transmembrane region" description="Helical" evidence="16">
    <location>
        <begin position="594"/>
        <end position="611"/>
    </location>
</feature>
<evidence type="ECO:0000256" key="7">
    <source>
        <dbReference type="ARBA" id="ARBA00022792"/>
    </source>
</evidence>
<feature type="transmembrane region" description="Helical" evidence="16">
    <location>
        <begin position="279"/>
        <end position="300"/>
    </location>
</feature>
<feature type="transmembrane region" description="Helical" evidence="16">
    <location>
        <begin position="247"/>
        <end position="267"/>
    </location>
</feature>
<comment type="function">
    <text evidence="16">Core subunit of the mitochondrial membrane respiratory chain NADH dehydrogenase (Complex I) which catalyzes electron transfer from NADH through the respiratory chain, using ubiquinone as an electron acceptor. Essential for the catalytic activity and assembly of complex I.</text>
</comment>
<dbReference type="GO" id="GO:0042773">
    <property type="term" value="P:ATP synthesis coupled electron transport"/>
    <property type="evidence" value="ECO:0007669"/>
    <property type="project" value="InterPro"/>
</dbReference>
<feature type="transmembrane region" description="Helical" evidence="16">
    <location>
        <begin position="307"/>
        <end position="325"/>
    </location>
</feature>
<dbReference type="EC" id="7.1.1.2" evidence="2 16"/>
<dbReference type="GO" id="GO:0005743">
    <property type="term" value="C:mitochondrial inner membrane"/>
    <property type="evidence" value="ECO:0007669"/>
    <property type="project" value="UniProtKB-SubCell"/>
</dbReference>
<dbReference type="PRINTS" id="PR01434">
    <property type="entry name" value="NADHDHGNASE5"/>
</dbReference>
<reference evidence="20" key="1">
    <citation type="journal article" date="2020" name="Org. Divers. Evol.">
        <title>Global systematic diversity, range distributions, conservation and taxonomic assessments of graylings (Teleostei: Salmonidae; Thymallus spp.).</title>
        <authorList>
            <person name="Weiss S.J."/>
            <person name="Goncalves D.V."/>
            <person name="Secci-Petretto G."/>
            <person name="Englmaier G.K."/>
            <person name="Gomes-Dos-Santos A."/>
            <person name="Denys G.P.J."/>
            <person name="Persat H."/>
            <person name="Antonov A."/>
            <person name="Hahn C."/>
            <person name="Taylor E.B."/>
            <person name="Froufe E."/>
        </authorList>
    </citation>
    <scope>NUCLEOTIDE SEQUENCE</scope>
    <source>
        <strain evidence="20">Thy01</strain>
    </source>
</reference>
<feature type="domain" description="NADH:quinone oxidoreductase/Mrp antiporter transmembrane" evidence="17">
    <location>
        <begin position="139"/>
        <end position="420"/>
    </location>
</feature>
<keyword evidence="4 16" id="KW-0813">Transport</keyword>
<dbReference type="InterPro" id="IPR010934">
    <property type="entry name" value="NADH_DH_su5_C"/>
</dbReference>
<dbReference type="CTD" id="4540"/>
<evidence type="ECO:0000256" key="2">
    <source>
        <dbReference type="ARBA" id="ARBA00012944"/>
    </source>
</evidence>
<evidence type="ECO:0000256" key="15">
    <source>
        <dbReference type="ARBA" id="ARBA00049551"/>
    </source>
</evidence>
<dbReference type="GO" id="GO:0003954">
    <property type="term" value="F:NADH dehydrogenase activity"/>
    <property type="evidence" value="ECO:0007669"/>
    <property type="project" value="TreeGrafter"/>
</dbReference>
<keyword evidence="10 16" id="KW-1133">Transmembrane helix</keyword>
<evidence type="ECO:0000259" key="17">
    <source>
        <dbReference type="Pfam" id="PF00361"/>
    </source>
</evidence>
<feature type="transmembrane region" description="Helical" evidence="16">
    <location>
        <begin position="6"/>
        <end position="24"/>
    </location>
</feature>
<evidence type="ECO:0000256" key="12">
    <source>
        <dbReference type="ARBA" id="ARBA00023075"/>
    </source>
</evidence>
<keyword evidence="6 16" id="KW-0812">Transmembrane</keyword>
<dbReference type="PANTHER" id="PTHR42829">
    <property type="entry name" value="NADH-UBIQUINONE OXIDOREDUCTASE CHAIN 5"/>
    <property type="match status" value="1"/>
</dbReference>
<dbReference type="GO" id="GO:0015990">
    <property type="term" value="P:electron transport coupled proton transport"/>
    <property type="evidence" value="ECO:0007669"/>
    <property type="project" value="TreeGrafter"/>
</dbReference>
<comment type="similarity">
    <text evidence="16">Belongs to the complex I subunit 5 family.</text>
</comment>
<feature type="domain" description="NADH-Ubiquinone oxidoreductase (complex I) chain 5 N-terminal" evidence="18">
    <location>
        <begin position="73"/>
        <end position="123"/>
    </location>
</feature>
<evidence type="ECO:0000256" key="14">
    <source>
        <dbReference type="ARBA" id="ARBA00023136"/>
    </source>
</evidence>
<evidence type="ECO:0000256" key="1">
    <source>
        <dbReference type="ARBA" id="ARBA00004448"/>
    </source>
</evidence>
<evidence type="ECO:0000256" key="6">
    <source>
        <dbReference type="ARBA" id="ARBA00022692"/>
    </source>
</evidence>
<proteinExistence type="inferred from homology"/>
<dbReference type="PANTHER" id="PTHR42829:SF2">
    <property type="entry name" value="NADH-UBIQUINONE OXIDOREDUCTASE CHAIN 5"/>
    <property type="match status" value="1"/>
</dbReference>
<keyword evidence="9" id="KW-0249">Electron transport</keyword>
<feature type="transmembrane region" description="Helical" evidence="16">
    <location>
        <begin position="122"/>
        <end position="139"/>
    </location>
</feature>
<keyword evidence="12 16" id="KW-0830">Ubiquinone</keyword>
<feature type="domain" description="NADH dehydrogenase subunit 5 C-terminal" evidence="19">
    <location>
        <begin position="428"/>
        <end position="609"/>
    </location>
</feature>
<evidence type="ECO:0000256" key="8">
    <source>
        <dbReference type="ARBA" id="ARBA00022967"/>
    </source>
</evidence>
<dbReference type="GO" id="GO:0008137">
    <property type="term" value="F:NADH dehydrogenase (ubiquinone) activity"/>
    <property type="evidence" value="ECO:0007669"/>
    <property type="project" value="UniProtKB-EC"/>
</dbReference>
<name>A0A7T3P5W3_9TELE</name>
<geneLocation type="mitochondrion" evidence="20"/>
<evidence type="ECO:0000259" key="18">
    <source>
        <dbReference type="Pfam" id="PF00662"/>
    </source>
</evidence>
<keyword evidence="7" id="KW-0999">Mitochondrion inner membrane</keyword>
<feature type="transmembrane region" description="Helical" evidence="16">
    <location>
        <begin position="145"/>
        <end position="165"/>
    </location>
</feature>
<feature type="transmembrane region" description="Helical" evidence="16">
    <location>
        <begin position="90"/>
        <end position="110"/>
    </location>
</feature>
<dbReference type="Pfam" id="PF00662">
    <property type="entry name" value="Proton_antipo_N"/>
    <property type="match status" value="1"/>
</dbReference>
<evidence type="ECO:0000256" key="10">
    <source>
        <dbReference type="ARBA" id="ARBA00022989"/>
    </source>
</evidence>
<evidence type="ECO:0000313" key="20">
    <source>
        <dbReference type="EMBL" id="QPZ47506.1"/>
    </source>
</evidence>
<dbReference type="NCBIfam" id="TIGR01974">
    <property type="entry name" value="NDH_I_L"/>
    <property type="match status" value="1"/>
</dbReference>
<organism evidence="20">
    <name type="scientific">Thymallus baicalensis</name>
    <name type="common">Baikal black grayling</name>
    <dbReference type="NCBI Taxonomy" id="426380"/>
    <lineage>
        <taxon>Eukaryota</taxon>
        <taxon>Metazoa</taxon>
        <taxon>Chordata</taxon>
        <taxon>Craniata</taxon>
        <taxon>Vertebrata</taxon>
        <taxon>Euteleostomi</taxon>
        <taxon>Actinopterygii</taxon>
        <taxon>Neopterygii</taxon>
        <taxon>Teleostei</taxon>
        <taxon>Protacanthopterygii</taxon>
        <taxon>Salmoniformes</taxon>
        <taxon>Salmonidae</taxon>
        <taxon>Thymallinae</taxon>
        <taxon>Thymallus</taxon>
    </lineage>
</organism>
<keyword evidence="5" id="KW-0679">Respiratory chain</keyword>
<dbReference type="GeneID" id="65335950"/>
<dbReference type="Pfam" id="PF00361">
    <property type="entry name" value="Proton_antipo_M"/>
    <property type="match status" value="1"/>
</dbReference>
<protein>
    <recommendedName>
        <fullName evidence="3 16">NADH-ubiquinone oxidoreductase chain 5</fullName>
        <ecNumber evidence="2 16">7.1.1.2</ecNumber>
    </recommendedName>
</protein>
<comment type="subcellular location">
    <subcellularLocation>
        <location evidence="1">Mitochondrion inner membrane</location>
        <topology evidence="1">Multi-pass membrane protein</topology>
    </subcellularLocation>
</comment>
<dbReference type="InterPro" id="IPR001750">
    <property type="entry name" value="ND/Mrp_TM"/>
</dbReference>
<dbReference type="AlphaFoldDB" id="A0A7T3P5W3"/>